<reference evidence="4 6" key="2">
    <citation type="submission" date="2023-07" db="EMBL/GenBank/DDBJ databases">
        <title>Sequencing the genomes of 1000 actinobacteria strains.</title>
        <authorList>
            <person name="Klenk H.-P."/>
        </authorList>
    </citation>
    <scope>NUCLEOTIDE SEQUENCE [LARGE SCALE GENOMIC DNA]</scope>
    <source>
        <strain evidence="4 6">DSM 44724</strain>
    </source>
</reference>
<evidence type="ECO:0000256" key="2">
    <source>
        <dbReference type="SAM" id="Phobius"/>
    </source>
</evidence>
<name>A0A9X3PKZ1_9ACTN</name>
<dbReference type="EMBL" id="JAPZVQ010000006">
    <property type="protein sequence ID" value="MDA1385736.1"/>
    <property type="molecule type" value="Genomic_DNA"/>
</dbReference>
<organism evidence="3 5">
    <name type="scientific">Glycomyces lechevalierae</name>
    <dbReference type="NCBI Taxonomy" id="256034"/>
    <lineage>
        <taxon>Bacteria</taxon>
        <taxon>Bacillati</taxon>
        <taxon>Actinomycetota</taxon>
        <taxon>Actinomycetes</taxon>
        <taxon>Glycomycetales</taxon>
        <taxon>Glycomycetaceae</taxon>
        <taxon>Glycomyces</taxon>
    </lineage>
</organism>
<dbReference type="EMBL" id="JAVDYD010000001">
    <property type="protein sequence ID" value="MDR7339856.1"/>
    <property type="molecule type" value="Genomic_DNA"/>
</dbReference>
<keyword evidence="2" id="KW-0812">Transmembrane</keyword>
<dbReference type="Proteomes" id="UP001183604">
    <property type="component" value="Unassembled WGS sequence"/>
</dbReference>
<gene>
    <name evidence="4" type="ORF">J2S69_003575</name>
    <name evidence="3" type="ORF">O2L01_12140</name>
</gene>
<accession>A0A9X3PKZ1</accession>
<evidence type="ECO:0000313" key="4">
    <source>
        <dbReference type="EMBL" id="MDR7339856.1"/>
    </source>
</evidence>
<dbReference type="AlphaFoldDB" id="A0A9X3PKZ1"/>
<evidence type="ECO:0000256" key="1">
    <source>
        <dbReference type="SAM" id="MobiDB-lite"/>
    </source>
</evidence>
<feature type="transmembrane region" description="Helical" evidence="2">
    <location>
        <begin position="39"/>
        <end position="60"/>
    </location>
</feature>
<dbReference type="SUPFAM" id="SSF69304">
    <property type="entry name" value="Tricorn protease N-terminal domain"/>
    <property type="match status" value="1"/>
</dbReference>
<dbReference type="InterPro" id="IPR011042">
    <property type="entry name" value="6-blade_b-propeller_TolB-like"/>
</dbReference>
<evidence type="ECO:0000313" key="5">
    <source>
        <dbReference type="Proteomes" id="UP001145799"/>
    </source>
</evidence>
<feature type="compositionally biased region" description="Acidic residues" evidence="1">
    <location>
        <begin position="71"/>
        <end position="82"/>
    </location>
</feature>
<feature type="region of interest" description="Disordered" evidence="1">
    <location>
        <begin position="58"/>
        <end position="92"/>
    </location>
</feature>
<dbReference type="RefSeq" id="WP_270122202.1">
    <property type="nucleotide sequence ID" value="NZ_BAAAOM010000008.1"/>
</dbReference>
<keyword evidence="2" id="KW-0472">Membrane</keyword>
<proteinExistence type="predicted"/>
<protein>
    <recommendedName>
        <fullName evidence="7">WD40 repeat domain-containing protein</fullName>
    </recommendedName>
</protein>
<keyword evidence="2" id="KW-1133">Transmembrane helix</keyword>
<comment type="caution">
    <text evidence="3">The sequence shown here is derived from an EMBL/GenBank/DDBJ whole genome shotgun (WGS) entry which is preliminary data.</text>
</comment>
<reference evidence="3" key="1">
    <citation type="submission" date="2022-12" db="EMBL/GenBank/DDBJ databases">
        <title>Gycomyces niveus sp.nov., a novel actinomycete isolated from soil in Shouguang.</title>
        <authorList>
            <person name="Yang X."/>
        </authorList>
    </citation>
    <scope>NUCLEOTIDE SEQUENCE</scope>
    <source>
        <strain evidence="3">DSM 44724</strain>
    </source>
</reference>
<evidence type="ECO:0000313" key="6">
    <source>
        <dbReference type="Proteomes" id="UP001183604"/>
    </source>
</evidence>
<dbReference type="Gene3D" id="2.120.10.30">
    <property type="entry name" value="TolB, C-terminal domain"/>
    <property type="match status" value="1"/>
</dbReference>
<evidence type="ECO:0008006" key="7">
    <source>
        <dbReference type="Google" id="ProtNLM"/>
    </source>
</evidence>
<evidence type="ECO:0000313" key="3">
    <source>
        <dbReference type="EMBL" id="MDA1385736.1"/>
    </source>
</evidence>
<sequence>MPESIRSLLHDIADDAEEPTRDLAAGAYQRARGITRRRIAAGAIGVVTALALAGAGTAGLNRHQDPGPSPAEEETTETDENESLPPGCGVRPEDWDDLGIGFPALGESGTEQPREELPYRMNYQVQHDEYGATTWGFFDTGEVDGLDVEEDYRYVVAPDGNRVMAVDRADECTGVYMEIGLDSSVEPIVGFSLETTSCGIAWSPDSDKLLFSEPVEFDRAKTYVLDVTTGDFTVLGEMGRDLFCSSEWMPDGERIWSGRTTIWNLDGTLAQELPGLEASLATENWLDAGISADAGEACFDEVGEGEGDGVGRFCDVYVDTATGDEIALPVGGERRQVVFLADGSMLILSHEGDVATQYLVDPAGEVIDQRDLPMGFAGSIDELVTYFPW</sequence>
<dbReference type="Proteomes" id="UP001145799">
    <property type="component" value="Unassembled WGS sequence"/>
</dbReference>
<keyword evidence="6" id="KW-1185">Reference proteome</keyword>